<feature type="domain" description="Clathrin/coatomer adaptor adaptin-like N-terminal" evidence="7">
    <location>
        <begin position="267"/>
        <end position="738"/>
    </location>
</feature>
<dbReference type="Gene3D" id="1.25.10.10">
    <property type="entry name" value="Leucine-rich Repeat Variant"/>
    <property type="match status" value="1"/>
</dbReference>
<keyword evidence="5" id="KW-0472">Membrane</keyword>
<evidence type="ECO:0000256" key="6">
    <source>
        <dbReference type="SAM" id="MobiDB-lite"/>
    </source>
</evidence>
<evidence type="ECO:0000256" key="2">
    <source>
        <dbReference type="ARBA" id="ARBA00006613"/>
    </source>
</evidence>
<evidence type="ECO:0000313" key="8">
    <source>
        <dbReference type="Proteomes" id="UP000515125"/>
    </source>
</evidence>
<dbReference type="InterPro" id="IPR011989">
    <property type="entry name" value="ARM-like"/>
</dbReference>
<dbReference type="Pfam" id="PF01602">
    <property type="entry name" value="Adaptin_N"/>
    <property type="match status" value="2"/>
</dbReference>
<dbReference type="GeneID" id="34621751"/>
<gene>
    <name evidence="9" type="primary">LOC34621751</name>
</gene>
<dbReference type="InterPro" id="IPR002553">
    <property type="entry name" value="Clathrin/coatomer_adapt-like_N"/>
</dbReference>
<dbReference type="OrthoDB" id="302453at2759"/>
<dbReference type="GO" id="GO:0006886">
    <property type="term" value="P:intracellular protein transport"/>
    <property type="evidence" value="ECO:0007669"/>
    <property type="project" value="InterPro"/>
</dbReference>
<dbReference type="InterPro" id="IPR016024">
    <property type="entry name" value="ARM-type_fold"/>
</dbReference>
<keyword evidence="4" id="KW-0653">Protein transport</keyword>
<dbReference type="AlphaFoldDB" id="A0A6P6S093"/>
<proteinExistence type="inferred from homology"/>
<keyword evidence="8" id="KW-1185">Reference proteome</keyword>
<dbReference type="SUPFAM" id="SSF48371">
    <property type="entry name" value="ARM repeat"/>
    <property type="match status" value="1"/>
</dbReference>
<dbReference type="PANTHER" id="PTHR11134">
    <property type="entry name" value="ADAPTOR COMPLEX SUBUNIT BETA FAMILY MEMBER"/>
    <property type="match status" value="1"/>
</dbReference>
<dbReference type="InterPro" id="IPR026739">
    <property type="entry name" value="AP_beta"/>
</dbReference>
<feature type="region of interest" description="Disordered" evidence="6">
    <location>
        <begin position="986"/>
        <end position="1026"/>
    </location>
</feature>
<dbReference type="GO" id="GO:0012505">
    <property type="term" value="C:endomembrane system"/>
    <property type="evidence" value="ECO:0007669"/>
    <property type="project" value="UniProtKB-SubCell"/>
</dbReference>
<dbReference type="Proteomes" id="UP000515125">
    <property type="component" value="Unplaced"/>
</dbReference>
<dbReference type="RefSeq" id="XP_026193037.1">
    <property type="nucleotide sequence ID" value="XM_026337252.1"/>
</dbReference>
<sequence>MEQVGKVRSATQAAAAPLVQKASDGVRALLKLVSTGESSYFKEGDVQVSQIKQQLSSANTETKLVGLRRAIAAEAACGSAEFGEGSSSSSLFFADVLKNLSTSDFELKRLVYLYLVQHAHEHPDLTLLSINGYQKDLYSASHVVRAAALKSLSSLSMLEIVQLLVSSLKRAAADTSPLVRKTAAHAAAKIYYLDTDQREETVGVLLQLLGDGEIAVLGAALISFRLIFFQSLLAKQSSSEAPGFDGGPLERPSFGRDGDETTGIFSAVSQQEALALLHPFYGRLVAVLPQLQPAPQVVAVDLLTRYCRCFFRQPRPLEGTSEDTSNERGEGLDVVVEASPDGSSAGAKTQPHLSSLSFLTSRGSSLQRQLGEGGQPPEAGARGPLKRHYGPVPEDFDRFRGSLELLLVSDSVAVVVSACAAIQCLFPSASWDCVVLPLLRCLYTCPVDFKEPLLRVIASFVSVCPRLFYPHLREFYLKQSDAFPVRQQKLSLLYSLAMAYPSCLATLLPELRVYVHWAGDEQLRTCVFRLLTLLALRHKQAQAYCMRLFVSLLDSGSAGVAAEAVVGVRTLVQQKQDEQDADTLARLVLHLAAQLSKITSPPARASVVWVVGKHHAQVSWVAADALRQLTKGFMGEAEEVKLQILLLATRLWAFHLQNMREGPVGAARADSEEASVEEASPQHQQQSGEQRLIPPPTREQSKQHFPRLDAMLRFLLEMAAYDQSHDVRDVARLYVALTSALSRPEVALPEGQRDMRRFANQFLHSLSSFAPPPGAPVRDLGKQQTEEGLATRDGGAPPLLSPPSGADTEWPWSYLSFHTGLALPGDIPLPAFASEDSAASLRQSLTEDEALRQSFLSLGVKPPPQGGPCASGHSLTTQGPRSICSADIIRQENAATLMGRADGGKTPFTEIDLDSFYENDPLADLAHLNGTSSASANSTECTGTRSSGVCAGEGGPSDLHHEALWAAFDGSGEAGADTGMGVMPSITPVGGIVAGEDDESEDSRQQELQRQDQPEQREQQRKSKQG</sequence>
<evidence type="ECO:0000256" key="5">
    <source>
        <dbReference type="ARBA" id="ARBA00023136"/>
    </source>
</evidence>
<keyword evidence="3" id="KW-0813">Transport</keyword>
<feature type="compositionally biased region" description="Low complexity" evidence="6">
    <location>
        <begin position="793"/>
        <end position="803"/>
    </location>
</feature>
<evidence type="ECO:0000256" key="1">
    <source>
        <dbReference type="ARBA" id="ARBA00004308"/>
    </source>
</evidence>
<protein>
    <submittedName>
        <fullName evidence="9">AP-3 complex subunit beta</fullName>
    </submittedName>
</protein>
<reference evidence="9" key="1">
    <citation type="submission" date="2025-08" db="UniProtKB">
        <authorList>
            <consortium name="RefSeq"/>
        </authorList>
    </citation>
    <scope>IDENTIFICATION</scope>
</reference>
<dbReference type="GO" id="GO:0016192">
    <property type="term" value="P:vesicle-mediated transport"/>
    <property type="evidence" value="ECO:0007669"/>
    <property type="project" value="InterPro"/>
</dbReference>
<comment type="subcellular location">
    <subcellularLocation>
        <location evidence="1">Endomembrane system</location>
    </subcellularLocation>
</comment>
<feature type="non-terminal residue" evidence="9">
    <location>
        <position position="1026"/>
    </location>
</feature>
<name>A0A6P6S093_9EIME</name>
<evidence type="ECO:0000256" key="3">
    <source>
        <dbReference type="ARBA" id="ARBA00022448"/>
    </source>
</evidence>
<evidence type="ECO:0000256" key="4">
    <source>
        <dbReference type="ARBA" id="ARBA00022927"/>
    </source>
</evidence>
<evidence type="ECO:0000259" key="7">
    <source>
        <dbReference type="Pfam" id="PF01602"/>
    </source>
</evidence>
<dbReference type="GO" id="GO:0030117">
    <property type="term" value="C:membrane coat"/>
    <property type="evidence" value="ECO:0007669"/>
    <property type="project" value="InterPro"/>
</dbReference>
<comment type="similarity">
    <text evidence="2">Belongs to the adaptor complexes large subunit family.</text>
</comment>
<accession>A0A6P6S093</accession>
<feature type="region of interest" description="Disordered" evidence="6">
    <location>
        <begin position="767"/>
        <end position="803"/>
    </location>
</feature>
<organism evidence="8 9">
    <name type="scientific">Cyclospora cayetanensis</name>
    <dbReference type="NCBI Taxonomy" id="88456"/>
    <lineage>
        <taxon>Eukaryota</taxon>
        <taxon>Sar</taxon>
        <taxon>Alveolata</taxon>
        <taxon>Apicomplexa</taxon>
        <taxon>Conoidasida</taxon>
        <taxon>Coccidia</taxon>
        <taxon>Eucoccidiorida</taxon>
        <taxon>Eimeriorina</taxon>
        <taxon>Eimeriidae</taxon>
        <taxon>Cyclospora</taxon>
    </lineage>
</organism>
<feature type="region of interest" description="Disordered" evidence="6">
    <location>
        <begin position="664"/>
        <end position="703"/>
    </location>
</feature>
<evidence type="ECO:0000313" key="9">
    <source>
        <dbReference type="RefSeq" id="XP_026193037.1"/>
    </source>
</evidence>
<feature type="region of interest" description="Disordered" evidence="6">
    <location>
        <begin position="367"/>
        <end position="387"/>
    </location>
</feature>
<feature type="compositionally biased region" description="Basic and acidic residues" evidence="6">
    <location>
        <begin position="1002"/>
        <end position="1026"/>
    </location>
</feature>
<feature type="domain" description="Clathrin/coatomer adaptor adaptin-like N-terminal" evidence="7">
    <location>
        <begin position="90"/>
        <end position="224"/>
    </location>
</feature>